<dbReference type="InterPro" id="IPR029044">
    <property type="entry name" value="Nucleotide-diphossugar_trans"/>
</dbReference>
<evidence type="ECO:0000259" key="1">
    <source>
        <dbReference type="Pfam" id="PF00483"/>
    </source>
</evidence>
<proteinExistence type="predicted"/>
<dbReference type="InterPro" id="IPR050486">
    <property type="entry name" value="Mannose-1P_guanyltransferase"/>
</dbReference>
<protein>
    <recommendedName>
        <fullName evidence="1">Nucleotidyl transferase domain-containing protein</fullName>
    </recommendedName>
</protein>
<gene>
    <name evidence="2" type="ORF">Scep_021376</name>
</gene>
<feature type="domain" description="Nucleotidyl transferase" evidence="1">
    <location>
        <begin position="8"/>
        <end position="77"/>
    </location>
</feature>
<reference evidence="2 3" key="1">
    <citation type="submission" date="2024-01" db="EMBL/GenBank/DDBJ databases">
        <title>Genome assemblies of Stephania.</title>
        <authorList>
            <person name="Yang L."/>
        </authorList>
    </citation>
    <scope>NUCLEOTIDE SEQUENCE [LARGE SCALE GENOMIC DNA]</scope>
    <source>
        <strain evidence="2">JXDWG</strain>
        <tissue evidence="2">Leaf</tissue>
    </source>
</reference>
<accession>A0AAP0I065</accession>
<dbReference type="PANTHER" id="PTHR22572">
    <property type="entry name" value="SUGAR-1-PHOSPHATE GUANYL TRANSFERASE"/>
    <property type="match status" value="1"/>
</dbReference>
<evidence type="ECO:0000313" key="3">
    <source>
        <dbReference type="Proteomes" id="UP001419268"/>
    </source>
</evidence>
<dbReference type="SUPFAM" id="SSF53448">
    <property type="entry name" value="Nucleotide-diphospho-sugar transferases"/>
    <property type="match status" value="2"/>
</dbReference>
<organism evidence="2 3">
    <name type="scientific">Stephania cephalantha</name>
    <dbReference type="NCBI Taxonomy" id="152367"/>
    <lineage>
        <taxon>Eukaryota</taxon>
        <taxon>Viridiplantae</taxon>
        <taxon>Streptophyta</taxon>
        <taxon>Embryophyta</taxon>
        <taxon>Tracheophyta</taxon>
        <taxon>Spermatophyta</taxon>
        <taxon>Magnoliopsida</taxon>
        <taxon>Ranunculales</taxon>
        <taxon>Menispermaceae</taxon>
        <taxon>Menispermoideae</taxon>
        <taxon>Cissampelideae</taxon>
        <taxon>Stephania</taxon>
    </lineage>
</organism>
<name>A0AAP0I065_9MAGN</name>
<dbReference type="EMBL" id="JBBNAG010000009">
    <property type="protein sequence ID" value="KAK9104532.1"/>
    <property type="molecule type" value="Genomic_DNA"/>
</dbReference>
<dbReference type="AlphaFoldDB" id="A0AAP0I065"/>
<dbReference type="Pfam" id="PF00483">
    <property type="entry name" value="NTP_transferase"/>
    <property type="match status" value="1"/>
</dbReference>
<dbReference type="Proteomes" id="UP001419268">
    <property type="component" value="Unassembled WGS sequence"/>
</dbReference>
<evidence type="ECO:0000313" key="2">
    <source>
        <dbReference type="EMBL" id="KAK9104532.1"/>
    </source>
</evidence>
<comment type="caution">
    <text evidence="2">The sequence shown here is derived from an EMBL/GenBank/DDBJ whole genome shotgun (WGS) entry which is preliminary data.</text>
</comment>
<dbReference type="Gene3D" id="3.90.550.10">
    <property type="entry name" value="Spore Coat Polysaccharide Biosynthesis Protein SpsA, Chain A"/>
    <property type="match status" value="2"/>
</dbReference>
<dbReference type="InterPro" id="IPR005835">
    <property type="entry name" value="NTP_transferase_dom"/>
</dbReference>
<keyword evidence="3" id="KW-1185">Reference proteome</keyword>
<sequence>MAKFLNDYEPKLGIKITCSQKTEPLSTACPLSLPKDKLIDESSSPFFIFNSDVICEFPFEKMTEFHKTHGGEASIMIEALKATGVGEVFVVINKEQEVMTTVLKDFETKLQIQITCLCETKALGSAGSLAFAKEKLMDGGPFFCA</sequence>